<dbReference type="CDD" id="cd20235">
    <property type="entry name" value="PFM_spherulin-2a-like"/>
    <property type="match status" value="1"/>
</dbReference>
<dbReference type="EMBL" id="UAVL01000001">
    <property type="protein sequence ID" value="SQA60992.1"/>
    <property type="molecule type" value="Genomic_DNA"/>
</dbReference>
<sequence length="292" mass="31123">MGINVQVNTDADPKKTTVSASGSIQHVITGNEVNSFGLSDSALKDAVAKYFGKRPNDAYLKSPTPWGDLYKTYGWEQVQTVLVARSAQVLSVNSSPSIIKTVILKNNSNKPATFNASVSDNITNSVETNWNVTTSVDFSETVSYEVSFEGLGSVGGSTTWSFGMSFGVGGSKSESISIGSDQGVTVDLDPGESVEVQLTASIGSLRARVFYDVYLTGYSAVNYNPTFKDHHFWALNIGDVMSAGGISNNRQITEDITVGYYSNAQVILSNAKKTVLRALAVPLENSVPVDAG</sequence>
<dbReference type="RefSeq" id="WP_038257597.1">
    <property type="nucleotide sequence ID" value="NZ_CABKQJ010000016.1"/>
</dbReference>
<evidence type="ECO:0000313" key="2">
    <source>
        <dbReference type="Proteomes" id="UP000251313"/>
    </source>
</evidence>
<dbReference type="SUPFAM" id="SSF56973">
    <property type="entry name" value="Aerolisin/ETX pore-forming domain"/>
    <property type="match status" value="1"/>
</dbReference>
<name>A0AB38FRX5_9ENTR</name>
<reference evidence="1 2" key="1">
    <citation type="submission" date="2018-06" db="EMBL/GenBank/DDBJ databases">
        <authorList>
            <consortium name="Pathogen Informatics"/>
            <person name="Doyle S."/>
        </authorList>
    </citation>
    <scope>NUCLEOTIDE SEQUENCE [LARGE SCALE GENOMIC DNA]</scope>
    <source>
        <strain evidence="1 2">NCTC11967</strain>
    </source>
</reference>
<protein>
    <recommendedName>
        <fullName evidence="3">Follicular epithelium yolk protein subunit</fullName>
    </recommendedName>
</protein>
<gene>
    <name evidence="1" type="ORF">NCTC11967_01028</name>
</gene>
<organism evidence="1 2">
    <name type="scientific">Yokenella regensburgei</name>
    <dbReference type="NCBI Taxonomy" id="158877"/>
    <lineage>
        <taxon>Bacteria</taxon>
        <taxon>Pseudomonadati</taxon>
        <taxon>Pseudomonadota</taxon>
        <taxon>Gammaproteobacteria</taxon>
        <taxon>Enterobacterales</taxon>
        <taxon>Enterobacteriaceae</taxon>
        <taxon>Yokenella</taxon>
    </lineage>
</organism>
<dbReference type="Proteomes" id="UP000251313">
    <property type="component" value="Unassembled WGS sequence"/>
</dbReference>
<evidence type="ECO:0008006" key="3">
    <source>
        <dbReference type="Google" id="ProtNLM"/>
    </source>
</evidence>
<proteinExistence type="predicted"/>
<comment type="caution">
    <text evidence="1">The sequence shown here is derived from an EMBL/GenBank/DDBJ whole genome shotgun (WGS) entry which is preliminary data.</text>
</comment>
<dbReference type="Gene3D" id="2.170.15.10">
    <property type="entry name" value="Proaerolysin, chain A, domain 3"/>
    <property type="match status" value="1"/>
</dbReference>
<accession>A0AB38FRX5</accession>
<evidence type="ECO:0000313" key="1">
    <source>
        <dbReference type="EMBL" id="SQA60992.1"/>
    </source>
</evidence>
<dbReference type="AlphaFoldDB" id="A0AB38FRX5"/>